<proteinExistence type="predicted"/>
<name>A0ABX2INX7_9RHOB</name>
<organism evidence="1 2">
    <name type="scientific">Parasulfitobacter algicola</name>
    <dbReference type="NCBI Taxonomy" id="2614809"/>
    <lineage>
        <taxon>Bacteria</taxon>
        <taxon>Pseudomonadati</taxon>
        <taxon>Pseudomonadota</taxon>
        <taxon>Alphaproteobacteria</taxon>
        <taxon>Rhodobacterales</taxon>
        <taxon>Roseobacteraceae</taxon>
        <taxon>Parasulfitobacter</taxon>
    </lineage>
</organism>
<gene>
    <name evidence="1" type="primary">tssG</name>
    <name evidence="1" type="ORF">HRQ87_02600</name>
</gene>
<dbReference type="RefSeq" id="WP_174134899.1">
    <property type="nucleotide sequence ID" value="NZ_JABUFE010000001.1"/>
</dbReference>
<dbReference type="Pfam" id="PF06996">
    <property type="entry name" value="T6SS_TssG"/>
    <property type="match status" value="1"/>
</dbReference>
<reference evidence="1 2" key="1">
    <citation type="submission" date="2020-06" db="EMBL/GenBank/DDBJ databases">
        <title>Sulfitobacter algicola sp. nov., isolated from green algae.</title>
        <authorList>
            <person name="Wang C."/>
        </authorList>
    </citation>
    <scope>NUCLEOTIDE SEQUENCE [LARGE SCALE GENOMIC DNA]</scope>
    <source>
        <strain evidence="1 2">1151</strain>
    </source>
</reference>
<accession>A0ABX2INX7</accession>
<dbReference type="Proteomes" id="UP000777935">
    <property type="component" value="Unassembled WGS sequence"/>
</dbReference>
<protein>
    <submittedName>
        <fullName evidence="1">Type VI secretion system baseplate subunit TssG</fullName>
    </submittedName>
</protein>
<dbReference type="PANTHER" id="PTHR35564">
    <property type="match status" value="1"/>
</dbReference>
<comment type="caution">
    <text evidence="1">The sequence shown here is derived from an EMBL/GenBank/DDBJ whole genome shotgun (WGS) entry which is preliminary data.</text>
</comment>
<evidence type="ECO:0000313" key="2">
    <source>
        <dbReference type="Proteomes" id="UP000777935"/>
    </source>
</evidence>
<dbReference type="NCBIfam" id="TIGR03347">
    <property type="entry name" value="VI_chp_1"/>
    <property type="match status" value="1"/>
</dbReference>
<evidence type="ECO:0000313" key="1">
    <source>
        <dbReference type="EMBL" id="NSX53681.1"/>
    </source>
</evidence>
<dbReference type="EMBL" id="JABUFE010000001">
    <property type="protein sequence ID" value="NSX53681.1"/>
    <property type="molecule type" value="Genomic_DNA"/>
</dbReference>
<dbReference type="PANTHER" id="PTHR35564:SF4">
    <property type="entry name" value="CYTOPLASMIC PROTEIN"/>
    <property type="match status" value="1"/>
</dbReference>
<sequence length="339" mass="37507">MASQKRKAGSDLTRLQALGDTPHSHHIFHALRLIEAAHPDRPRLGRSRRPSEDPVRLTQAAELAFPTSSIAAFEQDPDGGAHQLSQRFFGLFGPNGAFPLHITEYARDRKRNHGDPTFIAFADMFHHRMFSLLYRAWASGQPASCFDRPDDDPFDGKVAALSGMSGPTFDCRDAMPDLAKRHFSGLLASSTRNEAGLEAIISQFFKTDIVIESFVGSWLQLEPHDRGQLGSVALGRSASLGDKVWSREAKFRIRIGPLALDDYKRLLPGGESFKRLAAIIRNYVGDTLEWDVNLVLEAAEVPQMILGQSGDLGLTSWIGKRPDRNAADLYLTPPTQHAL</sequence>
<keyword evidence="2" id="KW-1185">Reference proteome</keyword>
<dbReference type="InterPro" id="IPR010732">
    <property type="entry name" value="T6SS_TssG-like"/>
</dbReference>